<reference evidence="4" key="1">
    <citation type="submission" date="2018-05" db="EMBL/GenBank/DDBJ databases">
        <title>Draft genome of Mucuna pruriens seed.</title>
        <authorList>
            <person name="Nnadi N.E."/>
            <person name="Vos R."/>
            <person name="Hasami M.H."/>
            <person name="Devisetty U.K."/>
            <person name="Aguiy J.C."/>
        </authorList>
    </citation>
    <scope>NUCLEOTIDE SEQUENCE [LARGE SCALE GENOMIC DNA]</scope>
    <source>
        <strain evidence="4">JCA_2017</strain>
    </source>
</reference>
<keyword evidence="5" id="KW-1185">Reference proteome</keyword>
<evidence type="ECO:0000313" key="4">
    <source>
        <dbReference type="EMBL" id="RDX98436.1"/>
    </source>
</evidence>
<dbReference type="Proteomes" id="UP000257109">
    <property type="component" value="Unassembled WGS sequence"/>
</dbReference>
<dbReference type="EMBL" id="QJKJ01003454">
    <property type="protein sequence ID" value="RDX98436.1"/>
    <property type="molecule type" value="Genomic_DNA"/>
</dbReference>
<dbReference type="InterPro" id="IPR012337">
    <property type="entry name" value="RNaseH-like_sf"/>
</dbReference>
<feature type="compositionally biased region" description="Basic and acidic residues" evidence="1">
    <location>
        <begin position="292"/>
        <end position="310"/>
    </location>
</feature>
<dbReference type="Pfam" id="PF24626">
    <property type="entry name" value="SH3_Tf2-1"/>
    <property type="match status" value="1"/>
</dbReference>
<dbReference type="AlphaFoldDB" id="A0A371H6V9"/>
<dbReference type="GO" id="GO:0003676">
    <property type="term" value="F:nucleic acid binding"/>
    <property type="evidence" value="ECO:0007669"/>
    <property type="project" value="InterPro"/>
</dbReference>
<evidence type="ECO:0000259" key="3">
    <source>
        <dbReference type="Pfam" id="PF24626"/>
    </source>
</evidence>
<evidence type="ECO:0000256" key="2">
    <source>
        <dbReference type="SAM" id="Phobius"/>
    </source>
</evidence>
<protein>
    <recommendedName>
        <fullName evidence="3">Tf2-1-like SH3-like domain-containing protein</fullName>
    </recommendedName>
</protein>
<evidence type="ECO:0000256" key="1">
    <source>
        <dbReference type="SAM" id="MobiDB-lite"/>
    </source>
</evidence>
<feature type="non-terminal residue" evidence="4">
    <location>
        <position position="1"/>
    </location>
</feature>
<keyword evidence="2" id="KW-1133">Transmembrane helix</keyword>
<dbReference type="OrthoDB" id="909585at2759"/>
<feature type="domain" description="Tf2-1-like SH3-like" evidence="3">
    <location>
        <begin position="470"/>
        <end position="527"/>
    </location>
</feature>
<accession>A0A371H6V9</accession>
<feature type="transmembrane region" description="Helical" evidence="2">
    <location>
        <begin position="20"/>
        <end position="39"/>
    </location>
</feature>
<dbReference type="SUPFAM" id="SSF53098">
    <property type="entry name" value="Ribonuclease H-like"/>
    <property type="match status" value="1"/>
</dbReference>
<dbReference type="Gene3D" id="3.30.420.10">
    <property type="entry name" value="Ribonuclease H-like superfamily/Ribonuclease H"/>
    <property type="match status" value="1"/>
</dbReference>
<organism evidence="4 5">
    <name type="scientific">Mucuna pruriens</name>
    <name type="common">Velvet bean</name>
    <name type="synonym">Dolichos pruriens</name>
    <dbReference type="NCBI Taxonomy" id="157652"/>
    <lineage>
        <taxon>Eukaryota</taxon>
        <taxon>Viridiplantae</taxon>
        <taxon>Streptophyta</taxon>
        <taxon>Embryophyta</taxon>
        <taxon>Tracheophyta</taxon>
        <taxon>Spermatophyta</taxon>
        <taxon>Magnoliopsida</taxon>
        <taxon>eudicotyledons</taxon>
        <taxon>Gunneridae</taxon>
        <taxon>Pentapetalae</taxon>
        <taxon>rosids</taxon>
        <taxon>fabids</taxon>
        <taxon>Fabales</taxon>
        <taxon>Fabaceae</taxon>
        <taxon>Papilionoideae</taxon>
        <taxon>50 kb inversion clade</taxon>
        <taxon>NPAAA clade</taxon>
        <taxon>indigoferoid/millettioid clade</taxon>
        <taxon>Phaseoleae</taxon>
        <taxon>Mucuna</taxon>
    </lineage>
</organism>
<name>A0A371H6V9_MUCPR</name>
<keyword evidence="2" id="KW-0472">Membrane</keyword>
<dbReference type="PANTHER" id="PTHR35046:SF9">
    <property type="entry name" value="RNA-DIRECTED DNA POLYMERASE"/>
    <property type="match status" value="1"/>
</dbReference>
<evidence type="ECO:0000313" key="5">
    <source>
        <dbReference type="Proteomes" id="UP000257109"/>
    </source>
</evidence>
<sequence>MGQFCLVEASVSWCSTQSQLRLISANVVVLVGAILFRFSETPGYWLLTISLGPPKMVNFLEVAFSIAVAIGIVVLDIARSSFSRMLPYPTYFLPDGRGSGCRKELFQEHALHVSPGVEENWLFELVPVEGTGCTKVGTLRQGLIHAKGSNQNRQTFKLYDSTDMAIYRLGIQLHFRLGTQRHSLSARCRVAFSRDWSDMDSAKSYPTRSQLSADRCNRVGLLCFGLKCRMQETGGLGTDQNEIQTQGVNSVALSSMTIAMVGQRWFTFVSQAAEDPVHQSAMTIELASSRTSRSDRDDSPGRGFMMDRDYPSSNGVKVDSEKVKDIQEWPIPTTTGEIKSFHRLACRKLCMPTNSIRQLLVKEAHEGGLMGHFGELKIYEVLRFPRSKRGRDSIFVVVDKFSKMAHFIPYHKNDDASHVANLFFKELVRIYGLPRIILSDRDSKLHTEKKGEQYARSANRRRKEVLFKEGDLVWVHWRKDRFPHLRKSKLLPRGDGLFKILRKINDNVYQVDMLPDFAGSTTFNDSLNTKFCAFARVRTFSPFSWFVQGSYSHPSLDSSANTNYDACDSAVPFVKT</sequence>
<feature type="region of interest" description="Disordered" evidence="1">
    <location>
        <begin position="285"/>
        <end position="317"/>
    </location>
</feature>
<proteinExistence type="predicted"/>
<comment type="caution">
    <text evidence="4">The sequence shown here is derived from an EMBL/GenBank/DDBJ whole genome shotgun (WGS) entry which is preliminary data.</text>
</comment>
<dbReference type="PANTHER" id="PTHR35046">
    <property type="entry name" value="ZINC KNUCKLE (CCHC-TYPE) FAMILY PROTEIN"/>
    <property type="match status" value="1"/>
</dbReference>
<dbReference type="InterPro" id="IPR056924">
    <property type="entry name" value="SH3_Tf2-1"/>
</dbReference>
<dbReference type="InterPro" id="IPR036397">
    <property type="entry name" value="RNaseH_sf"/>
</dbReference>
<feature type="transmembrane region" description="Helical" evidence="2">
    <location>
        <begin position="59"/>
        <end position="78"/>
    </location>
</feature>
<keyword evidence="2" id="KW-0812">Transmembrane</keyword>
<gene>
    <name evidence="4" type="ORF">CR513_18637</name>
</gene>